<dbReference type="HOGENOM" id="CLU_080262_0_0_1"/>
<keyword evidence="9" id="KW-0788">Thiol protease</keyword>
<dbReference type="Proteomes" id="UP000001593">
    <property type="component" value="Unassembled WGS sequence"/>
</dbReference>
<evidence type="ECO:0000256" key="5">
    <source>
        <dbReference type="ARBA" id="ARBA00022723"/>
    </source>
</evidence>
<dbReference type="PANTHER" id="PTHR13367:SF3">
    <property type="entry name" value="TUMOR NECROSIS FACTOR ALPHA-INDUCED PROTEIN 3"/>
    <property type="match status" value="1"/>
</dbReference>
<dbReference type="PROSITE" id="PS50802">
    <property type="entry name" value="OTU"/>
    <property type="match status" value="1"/>
</dbReference>
<reference evidence="12 13" key="1">
    <citation type="journal article" date="2007" name="Science">
        <title>Sea anemone genome reveals ancestral eumetazoan gene repertoire and genomic organization.</title>
        <authorList>
            <person name="Putnam N.H."/>
            <person name="Srivastava M."/>
            <person name="Hellsten U."/>
            <person name="Dirks B."/>
            <person name="Chapman J."/>
            <person name="Salamov A."/>
            <person name="Terry A."/>
            <person name="Shapiro H."/>
            <person name="Lindquist E."/>
            <person name="Kapitonov V.V."/>
            <person name="Jurka J."/>
            <person name="Genikhovich G."/>
            <person name="Grigoriev I.V."/>
            <person name="Lucas S.M."/>
            <person name="Steele R.E."/>
            <person name="Finnerty J.R."/>
            <person name="Technau U."/>
            <person name="Martindale M.Q."/>
            <person name="Rokhsar D.S."/>
        </authorList>
    </citation>
    <scope>NUCLEOTIDE SEQUENCE [LARGE SCALE GENOMIC DNA]</scope>
    <source>
        <strain evidence="13">CH2 X CH6</strain>
    </source>
</reference>
<sequence length="247" mass="28102">TFFLPSLNKYDEGFQKFLFSYLLDVPIFRELQAERKLNWCSALHTVVPVLTLGDGNCLMHAASIGMWAVSDRYQVLRKAVYDVMIEDHEGIFHMRWQFETEKQHSHLGYKITEEQWTQEWREVLRLVSTDHTPRGTNALSYDSLEEIHIFILANILRRSIIVVSEDVLRGNYDESLSPVNLGGIYLPLNWDPVECVKTPLLIGYAQGHFTALVSIEDGNAGAGDTHKIHGVPLVKPDGSALPVHFLL</sequence>
<dbReference type="InParanoid" id="A7SBT0"/>
<dbReference type="InterPro" id="IPR003323">
    <property type="entry name" value="OTU_dom"/>
</dbReference>
<dbReference type="OrthoDB" id="5981966at2759"/>
<dbReference type="Pfam" id="PF02338">
    <property type="entry name" value="OTU"/>
    <property type="match status" value="1"/>
</dbReference>
<comment type="similarity">
    <text evidence="2">Belongs to the peptidase C64 family.</text>
</comment>
<dbReference type="STRING" id="45351.A7SBT0"/>
<evidence type="ECO:0000256" key="8">
    <source>
        <dbReference type="ARBA" id="ARBA00022801"/>
    </source>
</evidence>
<name>A7SBT0_NEMVE</name>
<evidence type="ECO:0000256" key="3">
    <source>
        <dbReference type="ARBA" id="ARBA00012759"/>
    </source>
</evidence>
<dbReference type="PhylomeDB" id="A7SBT0"/>
<organism evidence="12 13">
    <name type="scientific">Nematostella vectensis</name>
    <name type="common">Starlet sea anemone</name>
    <dbReference type="NCBI Taxonomy" id="45351"/>
    <lineage>
        <taxon>Eukaryota</taxon>
        <taxon>Metazoa</taxon>
        <taxon>Cnidaria</taxon>
        <taxon>Anthozoa</taxon>
        <taxon>Hexacorallia</taxon>
        <taxon>Actiniaria</taxon>
        <taxon>Edwardsiidae</taxon>
        <taxon>Nematostella</taxon>
    </lineage>
</organism>
<dbReference type="KEGG" id="nve:5510450"/>
<dbReference type="InterPro" id="IPR051346">
    <property type="entry name" value="OTU_Deubiquitinase"/>
</dbReference>
<dbReference type="EC" id="3.4.19.12" evidence="3"/>
<dbReference type="GO" id="GO:0008270">
    <property type="term" value="F:zinc ion binding"/>
    <property type="evidence" value="ECO:0007669"/>
    <property type="project" value="UniProtKB-KW"/>
</dbReference>
<dbReference type="AlphaFoldDB" id="A7SBT0"/>
<accession>A7SBT0</accession>
<feature type="domain" description="OTU" evidence="11">
    <location>
        <begin position="46"/>
        <end position="215"/>
    </location>
</feature>
<keyword evidence="6" id="KW-0863">Zinc-finger</keyword>
<evidence type="ECO:0000256" key="4">
    <source>
        <dbReference type="ARBA" id="ARBA00022670"/>
    </source>
</evidence>
<gene>
    <name evidence="12" type="ORF">NEMVEDRAFT_v1g42384</name>
</gene>
<keyword evidence="7" id="KW-0833">Ubl conjugation pathway</keyword>
<evidence type="ECO:0000256" key="9">
    <source>
        <dbReference type="ARBA" id="ARBA00022807"/>
    </source>
</evidence>
<comment type="catalytic activity">
    <reaction evidence="1">
        <text>Thiol-dependent hydrolysis of ester, thioester, amide, peptide and isopeptide bonds formed by the C-terminal Gly of ubiquitin (a 76-residue protein attached to proteins as an intracellular targeting signal).</text>
        <dbReference type="EC" id="3.4.19.12"/>
    </reaction>
</comment>
<keyword evidence="5" id="KW-0479">Metal-binding</keyword>
<keyword evidence="13" id="KW-1185">Reference proteome</keyword>
<protein>
    <recommendedName>
        <fullName evidence="3">ubiquitinyl hydrolase 1</fullName>
        <ecNumber evidence="3">3.4.19.12</ecNumber>
    </recommendedName>
</protein>
<dbReference type="OMA" id="WREWTNI"/>
<evidence type="ECO:0000256" key="10">
    <source>
        <dbReference type="ARBA" id="ARBA00022833"/>
    </source>
</evidence>
<feature type="non-terminal residue" evidence="12">
    <location>
        <position position="1"/>
    </location>
</feature>
<dbReference type="GO" id="GO:0006508">
    <property type="term" value="P:proteolysis"/>
    <property type="evidence" value="ECO:0007669"/>
    <property type="project" value="UniProtKB-KW"/>
</dbReference>
<feature type="non-terminal residue" evidence="12">
    <location>
        <position position="247"/>
    </location>
</feature>
<dbReference type="PANTHER" id="PTHR13367">
    <property type="entry name" value="UBIQUITIN THIOESTERASE"/>
    <property type="match status" value="1"/>
</dbReference>
<evidence type="ECO:0000256" key="6">
    <source>
        <dbReference type="ARBA" id="ARBA00022771"/>
    </source>
</evidence>
<proteinExistence type="inferred from homology"/>
<keyword evidence="4" id="KW-0645">Protease</keyword>
<keyword evidence="8" id="KW-0378">Hydrolase</keyword>
<evidence type="ECO:0000313" key="13">
    <source>
        <dbReference type="Proteomes" id="UP000001593"/>
    </source>
</evidence>
<evidence type="ECO:0000313" key="12">
    <source>
        <dbReference type="EMBL" id="EDO38845.1"/>
    </source>
</evidence>
<dbReference type="EMBL" id="DS469618">
    <property type="protein sequence ID" value="EDO38845.1"/>
    <property type="molecule type" value="Genomic_DNA"/>
</dbReference>
<dbReference type="Gene3D" id="3.90.70.80">
    <property type="match status" value="1"/>
</dbReference>
<evidence type="ECO:0000256" key="7">
    <source>
        <dbReference type="ARBA" id="ARBA00022786"/>
    </source>
</evidence>
<evidence type="ECO:0000256" key="1">
    <source>
        <dbReference type="ARBA" id="ARBA00000707"/>
    </source>
</evidence>
<dbReference type="eggNOG" id="KOG4345">
    <property type="taxonomic scope" value="Eukaryota"/>
</dbReference>
<evidence type="ECO:0000256" key="2">
    <source>
        <dbReference type="ARBA" id="ARBA00005865"/>
    </source>
</evidence>
<keyword evidence="10" id="KW-0862">Zinc</keyword>
<evidence type="ECO:0000259" key="11">
    <source>
        <dbReference type="PROSITE" id="PS50802"/>
    </source>
</evidence>
<dbReference type="GO" id="GO:0004843">
    <property type="term" value="F:cysteine-type deubiquitinase activity"/>
    <property type="evidence" value="ECO:0007669"/>
    <property type="project" value="UniProtKB-EC"/>
</dbReference>